<keyword evidence="2" id="KW-1185">Reference proteome</keyword>
<evidence type="ECO:0000313" key="1">
    <source>
        <dbReference type="EMBL" id="QPW37296.1"/>
    </source>
</evidence>
<name>A0A7T3MK64_9CAUD</name>
<accession>A0A7T3MK64</accession>
<dbReference type="Proteomes" id="UP000463860">
    <property type="component" value="Segment"/>
</dbReference>
<reference evidence="1" key="1">
    <citation type="submission" date="2020-12" db="EMBL/GenBank/DDBJ databases">
        <title>Comparison of Enterococcus faecalis Biofilm Removal Efficiency Among Bacteriophage PBEF129, Its Endolysin, and Cefotaxime.</title>
        <authorList>
            <person name="Myung H."/>
            <person name="Oh H."/>
            <person name="Hwang Y."/>
            <person name="Hong H."/>
        </authorList>
    </citation>
    <scope>NUCLEOTIDE SEQUENCE</scope>
</reference>
<organism evidence="1 2">
    <name type="scientific">Enterococcus phage PBEF129</name>
    <dbReference type="NCBI Taxonomy" id="2696337"/>
    <lineage>
        <taxon>Viruses</taxon>
        <taxon>Duplodnaviria</taxon>
        <taxon>Heunggongvirae</taxon>
        <taxon>Uroviricota</taxon>
        <taxon>Caudoviricetes</taxon>
        <taxon>Herelleviridae</taxon>
        <taxon>Brockvirinae</taxon>
        <taxon>Kochikohdavirus</taxon>
        <taxon>Kochikohdavirus ECP3</taxon>
    </lineage>
</organism>
<proteinExistence type="predicted"/>
<sequence length="102" mass="11430">MLSWFFLTCQPFFLCKGGKFSSPYSTDFKKPSRYSFAYARCSLSPRNKYSKKLWVVIGSTLSGAITFAVSSIPDSIPFSSLKADNCPSKPRFTILTFKSISL</sequence>
<protein>
    <submittedName>
        <fullName evidence="1">Uncharacterized protein</fullName>
    </submittedName>
</protein>
<evidence type="ECO:0000313" key="2">
    <source>
        <dbReference type="Proteomes" id="UP000463860"/>
    </source>
</evidence>
<dbReference type="EMBL" id="MN854830">
    <property type="protein sequence ID" value="QPW37296.1"/>
    <property type="molecule type" value="Genomic_DNA"/>
</dbReference>